<proteinExistence type="predicted"/>
<reference evidence="1 2" key="1">
    <citation type="submission" date="2020-05" db="EMBL/GenBank/DDBJ databases">
        <title>Hymenobacter terrestris sp. nov. and Hymenobacter lapidiphilus sp. nov., isolated from regoliths in Antarctica.</title>
        <authorList>
            <person name="Sedlacek I."/>
            <person name="Pantucek R."/>
            <person name="Zeman M."/>
            <person name="Holochova P."/>
            <person name="Kralova S."/>
            <person name="Stankova E."/>
            <person name="Sedo O."/>
            <person name="Micenkova L."/>
            <person name="Svec P."/>
            <person name="Gupta V."/>
            <person name="Sood U."/>
            <person name="Korpole U.S."/>
            <person name="Lal R."/>
        </authorList>
    </citation>
    <scope>NUCLEOTIDE SEQUENCE [LARGE SCALE GENOMIC DNA]</scope>
    <source>
        <strain evidence="1 2">P5252</strain>
    </source>
</reference>
<protein>
    <recommendedName>
        <fullName evidence="3">Secreted protein</fullName>
    </recommendedName>
</protein>
<evidence type="ECO:0008006" key="3">
    <source>
        <dbReference type="Google" id="ProtNLM"/>
    </source>
</evidence>
<sequence>MMKTVVARLLGFVMLLGSLLPQHDLSELAKLPELAEHYRYHRALAGGELSAVAFLALHYGPQGANHHQNPVSHRDAQDHEKLPLEQHHHNCVLVSFVLPVAAHLAAPASALAWPGADYQPTPGSLYAFSVSRILLQPPRD</sequence>
<dbReference type="RefSeq" id="WP_176900368.1">
    <property type="nucleotide sequence ID" value="NZ_JABKAV010000037.1"/>
</dbReference>
<accession>A0ABX2Q3Z3</accession>
<evidence type="ECO:0000313" key="2">
    <source>
        <dbReference type="Proteomes" id="UP000626554"/>
    </source>
</evidence>
<dbReference type="Proteomes" id="UP000626554">
    <property type="component" value="Unassembled WGS sequence"/>
</dbReference>
<comment type="caution">
    <text evidence="1">The sequence shown here is derived from an EMBL/GenBank/DDBJ whole genome shotgun (WGS) entry which is preliminary data.</text>
</comment>
<keyword evidence="2" id="KW-1185">Reference proteome</keyword>
<dbReference type="EMBL" id="JABKAV010000037">
    <property type="protein sequence ID" value="NVO85686.1"/>
    <property type="molecule type" value="Genomic_DNA"/>
</dbReference>
<evidence type="ECO:0000313" key="1">
    <source>
        <dbReference type="EMBL" id="NVO85686.1"/>
    </source>
</evidence>
<gene>
    <name evidence="1" type="ORF">HW556_12420</name>
</gene>
<name>A0ABX2Q3Z3_9BACT</name>
<organism evidence="1 2">
    <name type="scientific">Hymenobacter terrestris</name>
    <dbReference type="NCBI Taxonomy" id="2748310"/>
    <lineage>
        <taxon>Bacteria</taxon>
        <taxon>Pseudomonadati</taxon>
        <taxon>Bacteroidota</taxon>
        <taxon>Cytophagia</taxon>
        <taxon>Cytophagales</taxon>
        <taxon>Hymenobacteraceae</taxon>
        <taxon>Hymenobacter</taxon>
    </lineage>
</organism>